<dbReference type="EMBL" id="WHUT02000019">
    <property type="protein sequence ID" value="NUB46691.1"/>
    <property type="molecule type" value="Genomic_DNA"/>
</dbReference>
<dbReference type="Proteomes" id="UP000484076">
    <property type="component" value="Unassembled WGS sequence"/>
</dbReference>
<dbReference type="RefSeq" id="WP_152828698.1">
    <property type="nucleotide sequence ID" value="NZ_WHUT02000019.1"/>
</dbReference>
<comment type="caution">
    <text evidence="1">The sequence shown here is derived from an EMBL/GenBank/DDBJ whole genome shotgun (WGS) entry which is preliminary data.</text>
</comment>
<organism evidence="1 2">
    <name type="scientific">Fertoeibacter niger</name>
    <dbReference type="NCBI Taxonomy" id="2656921"/>
    <lineage>
        <taxon>Bacteria</taxon>
        <taxon>Pseudomonadati</taxon>
        <taxon>Pseudomonadota</taxon>
        <taxon>Alphaproteobacteria</taxon>
        <taxon>Rhodobacterales</taxon>
        <taxon>Paracoccaceae</taxon>
        <taxon>Fertoeibacter</taxon>
    </lineage>
</organism>
<dbReference type="InterPro" id="IPR009351">
    <property type="entry name" value="AlkZ-like"/>
</dbReference>
<reference evidence="1" key="1">
    <citation type="submission" date="2020-05" db="EMBL/GenBank/DDBJ databases">
        <title>Fertoebacter nigrum gen. nov., sp. nov., a new member of the family Rhodobacteraceae.</title>
        <authorList>
            <person name="Szuroczki S."/>
            <person name="Abbaszade G."/>
            <person name="Buni D."/>
            <person name="Schumann P."/>
            <person name="Toth E."/>
        </authorList>
    </citation>
    <scope>NUCLEOTIDE SEQUENCE</scope>
    <source>
        <strain evidence="1">RG-N-1a</strain>
    </source>
</reference>
<evidence type="ECO:0000313" key="2">
    <source>
        <dbReference type="Proteomes" id="UP000484076"/>
    </source>
</evidence>
<dbReference type="AlphaFoldDB" id="A0A8X8H3J6"/>
<accession>A0A8X8H3J6</accession>
<keyword evidence="2" id="KW-1185">Reference proteome</keyword>
<gene>
    <name evidence="1" type="ORF">GEU84_020060</name>
</gene>
<dbReference type="PANTHER" id="PTHR30528:SF0">
    <property type="entry name" value="CYTOPLASMIC PROTEIN"/>
    <property type="match status" value="1"/>
</dbReference>
<name>A0A8X8H3J6_9RHOB</name>
<proteinExistence type="predicted"/>
<sequence>MPPQPAPPLLANAAARRLFLHLHGLAEAPTGPAHGQALHALIDRIGFVQVDSITTVERAHHMILAARRQTYRPAALSGLLEHDRSLFEHWTHDASILPVQLFPHWKHRFARDAERLHGNWQRWFRDGYAAQFDTILNRIARDGPVRSADVGIGEVRGKGGWWDWHPSKTALEWLWRTGALSIARREGFQKVYDLTERVIPADVLRAEVAAEETVDWACNAALDRLGFATSGEIAAYWKAVTPVQAREWGRAGLASGALIEVDVECADGSPRRSLARPDLLARAAEAPEPPGRIRVLSPFDPALRDRNRAERLFGFHYRIEVFVPEPLRVYGYYVFPLLEGARIIGRIDMKAHRDRGALVVRAFWPEQGVVLGAGRAARLAAELDRMARFAGCDRVDFTGGWQRETLAHVAGGEAGGHPPDPRDI</sequence>
<protein>
    <submittedName>
        <fullName evidence="1">Winged helix-turn-helix domain-containing protein</fullName>
    </submittedName>
</protein>
<dbReference type="PANTHER" id="PTHR30528">
    <property type="entry name" value="CYTOPLASMIC PROTEIN"/>
    <property type="match status" value="1"/>
</dbReference>
<dbReference type="Pfam" id="PF06224">
    <property type="entry name" value="AlkZ-like"/>
    <property type="match status" value="1"/>
</dbReference>
<evidence type="ECO:0000313" key="1">
    <source>
        <dbReference type="EMBL" id="NUB46691.1"/>
    </source>
</evidence>